<keyword evidence="2" id="KW-1185">Reference proteome</keyword>
<dbReference type="AlphaFoldDB" id="A0A1H8N2R1"/>
<organism evidence="1 2">
    <name type="scientific">Mucilaginibacter gossypiicola</name>
    <dbReference type="NCBI Taxonomy" id="551995"/>
    <lineage>
        <taxon>Bacteria</taxon>
        <taxon>Pseudomonadati</taxon>
        <taxon>Bacteroidota</taxon>
        <taxon>Sphingobacteriia</taxon>
        <taxon>Sphingobacteriales</taxon>
        <taxon>Sphingobacteriaceae</taxon>
        <taxon>Mucilaginibacter</taxon>
    </lineage>
</organism>
<dbReference type="OrthoDB" id="797336at2"/>
<sequence>MINLNVVSRIAEDKNSFPNLIEVLHTLKNEGINDVQILFIGAIYSRQVYQNTLNLAHELGVSSNISFTETSIPLHDLTDEVKNGYFINFTIAQFTGFSGLEGIRHGLKTILYNVDSTWENELSNSIAYCRTTAELTALIKAIRANQTKLDEEIKSSNQELINKFTLDPSSSKKLLDIMLPDKSVN</sequence>
<evidence type="ECO:0008006" key="3">
    <source>
        <dbReference type="Google" id="ProtNLM"/>
    </source>
</evidence>
<proteinExistence type="predicted"/>
<reference evidence="2" key="1">
    <citation type="submission" date="2016-10" db="EMBL/GenBank/DDBJ databases">
        <authorList>
            <person name="Varghese N."/>
            <person name="Submissions S."/>
        </authorList>
    </citation>
    <scope>NUCLEOTIDE SEQUENCE [LARGE SCALE GENOMIC DNA]</scope>
    <source>
        <strain evidence="2">Gh-48</strain>
    </source>
</reference>
<gene>
    <name evidence="1" type="ORF">SAMN05192574_106213</name>
</gene>
<dbReference type="RefSeq" id="WP_091213239.1">
    <property type="nucleotide sequence ID" value="NZ_FOCL01000006.1"/>
</dbReference>
<evidence type="ECO:0000313" key="2">
    <source>
        <dbReference type="Proteomes" id="UP000198942"/>
    </source>
</evidence>
<name>A0A1H8N2R1_9SPHI</name>
<protein>
    <recommendedName>
        <fullName evidence="3">Glycosyl transferases group 1</fullName>
    </recommendedName>
</protein>
<dbReference type="Proteomes" id="UP000198942">
    <property type="component" value="Unassembled WGS sequence"/>
</dbReference>
<dbReference type="STRING" id="551995.SAMN05192574_106213"/>
<accession>A0A1H8N2R1</accession>
<evidence type="ECO:0000313" key="1">
    <source>
        <dbReference type="EMBL" id="SEO23852.1"/>
    </source>
</evidence>
<dbReference type="EMBL" id="FOCL01000006">
    <property type="protein sequence ID" value="SEO23852.1"/>
    <property type="molecule type" value="Genomic_DNA"/>
</dbReference>